<sequence>MTEARVVTASPGWADLLSGGNLVRSLALSGGVALHAVNLYISTTILPTVVREIGGLDLYAWNTTLFVIASILGAALSSPVLAKAGPRGGYGVAAAVFIIGTLACAAAGSMPVMLAGRFVQGLGGGILLALAYAMVRRVYAEPLWPRALALLSSMWGIATLLGPAVGGIFAELGLWRGAFLALVPFAALIAVAAFLVLPPREGDARPAEPLPLVQLALLTIAVFAASWGGIGESIVSTVAGMLAALLLVVLFVVVERKGARKLLPRETFRLPGALGSLYATSALLAMTVTCTEIFLPLFLQELHGRSPLQAGYIAAVMSAGWTAAAILASGLQGARRTLAVRAGPVLSLASMLALALVLPVADPVADPVSGLVSGPAGDVLRLALICAALIAGGAGVGLAYPHLSAMVMHVAPPDEPDNAASSIMTVQLCATAFGAAIAGLAVNLAGGGTSSGGMDVANAARWLFATVALAPLACILAMRSASFRKAVIRSA</sequence>
<evidence type="ECO:0000256" key="5">
    <source>
        <dbReference type="SAM" id="Phobius"/>
    </source>
</evidence>
<feature type="transmembrane region" description="Helical" evidence="5">
    <location>
        <begin position="379"/>
        <end position="400"/>
    </location>
</feature>
<feature type="transmembrane region" description="Helical" evidence="5">
    <location>
        <begin position="338"/>
        <end position="359"/>
    </location>
</feature>
<dbReference type="GO" id="GO:0022857">
    <property type="term" value="F:transmembrane transporter activity"/>
    <property type="evidence" value="ECO:0007669"/>
    <property type="project" value="InterPro"/>
</dbReference>
<dbReference type="Gene3D" id="1.20.1250.20">
    <property type="entry name" value="MFS general substrate transporter like domains"/>
    <property type="match status" value="1"/>
</dbReference>
<dbReference type="KEGG" id="siw:GH266_22000"/>
<feature type="transmembrane region" description="Helical" evidence="5">
    <location>
        <begin position="26"/>
        <end position="46"/>
    </location>
</feature>
<gene>
    <name evidence="7" type="ORF">GH266_22000</name>
</gene>
<dbReference type="RefSeq" id="WP_158195751.1">
    <property type="nucleotide sequence ID" value="NZ_CP046908.1"/>
</dbReference>
<accession>A0A857CCX7</accession>
<dbReference type="InterPro" id="IPR020846">
    <property type="entry name" value="MFS_dom"/>
</dbReference>
<dbReference type="GO" id="GO:0005886">
    <property type="term" value="C:plasma membrane"/>
    <property type="evidence" value="ECO:0007669"/>
    <property type="project" value="TreeGrafter"/>
</dbReference>
<dbReference type="InterPro" id="IPR036259">
    <property type="entry name" value="MFS_trans_sf"/>
</dbReference>
<keyword evidence="3 5" id="KW-1133">Transmembrane helix</keyword>
<dbReference type="PROSITE" id="PS50850">
    <property type="entry name" value="MFS"/>
    <property type="match status" value="1"/>
</dbReference>
<evidence type="ECO:0000256" key="1">
    <source>
        <dbReference type="ARBA" id="ARBA00004141"/>
    </source>
</evidence>
<dbReference type="PANTHER" id="PTHR23501">
    <property type="entry name" value="MAJOR FACILITATOR SUPERFAMILY"/>
    <property type="match status" value="1"/>
</dbReference>
<feature type="transmembrane region" description="Helical" evidence="5">
    <location>
        <begin position="209"/>
        <end position="228"/>
    </location>
</feature>
<feature type="transmembrane region" description="Helical" evidence="5">
    <location>
        <begin position="462"/>
        <end position="481"/>
    </location>
</feature>
<evidence type="ECO:0000313" key="8">
    <source>
        <dbReference type="Proteomes" id="UP000435648"/>
    </source>
</evidence>
<feature type="transmembrane region" description="Helical" evidence="5">
    <location>
        <begin position="421"/>
        <end position="442"/>
    </location>
</feature>
<feature type="transmembrane region" description="Helical" evidence="5">
    <location>
        <begin position="147"/>
        <end position="169"/>
    </location>
</feature>
<dbReference type="InterPro" id="IPR011701">
    <property type="entry name" value="MFS"/>
</dbReference>
<feature type="transmembrane region" description="Helical" evidence="5">
    <location>
        <begin position="114"/>
        <end position="135"/>
    </location>
</feature>
<reference evidence="7 8" key="1">
    <citation type="submission" date="2019-12" db="EMBL/GenBank/DDBJ databases">
        <title>The genome of Stappia indica PHM037.</title>
        <authorList>
            <person name="Kacar D."/>
            <person name="Galan B."/>
            <person name="Canedo L."/>
            <person name="Rodriguez P."/>
            <person name="de la Calle F."/>
            <person name="Garcia J.L."/>
        </authorList>
    </citation>
    <scope>NUCLEOTIDE SEQUENCE [LARGE SCALE GENOMIC DNA]</scope>
    <source>
        <strain evidence="7 8">PHM037</strain>
    </source>
</reference>
<evidence type="ECO:0000259" key="6">
    <source>
        <dbReference type="PROSITE" id="PS50850"/>
    </source>
</evidence>
<name>A0A857CCX7_9HYPH</name>
<keyword evidence="4 5" id="KW-0472">Membrane</keyword>
<protein>
    <submittedName>
        <fullName evidence="7">MFS transporter</fullName>
    </submittedName>
</protein>
<feature type="transmembrane region" description="Helical" evidence="5">
    <location>
        <begin position="234"/>
        <end position="254"/>
    </location>
</feature>
<dbReference type="Pfam" id="PF07690">
    <property type="entry name" value="MFS_1"/>
    <property type="match status" value="1"/>
</dbReference>
<feature type="transmembrane region" description="Helical" evidence="5">
    <location>
        <begin position="88"/>
        <end position="108"/>
    </location>
</feature>
<dbReference type="Gene3D" id="1.20.1720.10">
    <property type="entry name" value="Multidrug resistance protein D"/>
    <property type="match status" value="1"/>
</dbReference>
<evidence type="ECO:0000256" key="4">
    <source>
        <dbReference type="ARBA" id="ARBA00023136"/>
    </source>
</evidence>
<dbReference type="EMBL" id="CP046908">
    <property type="protein sequence ID" value="QGZ36933.1"/>
    <property type="molecule type" value="Genomic_DNA"/>
</dbReference>
<dbReference type="SUPFAM" id="SSF103473">
    <property type="entry name" value="MFS general substrate transporter"/>
    <property type="match status" value="1"/>
</dbReference>
<feature type="transmembrane region" description="Helical" evidence="5">
    <location>
        <begin position="311"/>
        <end position="331"/>
    </location>
</feature>
<keyword evidence="2 5" id="KW-0812">Transmembrane</keyword>
<comment type="subcellular location">
    <subcellularLocation>
        <location evidence="1">Membrane</location>
        <topology evidence="1">Multi-pass membrane protein</topology>
    </subcellularLocation>
</comment>
<dbReference type="PANTHER" id="PTHR23501:SF154">
    <property type="entry name" value="MULTIDRUG-EFFLUX TRANSPORTER RV1634-RELATED"/>
    <property type="match status" value="1"/>
</dbReference>
<dbReference type="PRINTS" id="PR01036">
    <property type="entry name" value="TCRTETB"/>
</dbReference>
<feature type="domain" description="Major facilitator superfamily (MFS) profile" evidence="6">
    <location>
        <begin position="24"/>
        <end position="483"/>
    </location>
</feature>
<dbReference type="OrthoDB" id="9812221at2"/>
<evidence type="ECO:0000256" key="2">
    <source>
        <dbReference type="ARBA" id="ARBA00022692"/>
    </source>
</evidence>
<evidence type="ECO:0000256" key="3">
    <source>
        <dbReference type="ARBA" id="ARBA00022989"/>
    </source>
</evidence>
<organism evidence="7 8">
    <name type="scientific">Stappia indica</name>
    <dbReference type="NCBI Taxonomy" id="538381"/>
    <lineage>
        <taxon>Bacteria</taxon>
        <taxon>Pseudomonadati</taxon>
        <taxon>Pseudomonadota</taxon>
        <taxon>Alphaproteobacteria</taxon>
        <taxon>Hyphomicrobiales</taxon>
        <taxon>Stappiaceae</taxon>
        <taxon>Stappia</taxon>
    </lineage>
</organism>
<feature type="transmembrane region" description="Helical" evidence="5">
    <location>
        <begin position="275"/>
        <end position="299"/>
    </location>
</feature>
<dbReference type="AlphaFoldDB" id="A0A857CCX7"/>
<proteinExistence type="predicted"/>
<feature type="transmembrane region" description="Helical" evidence="5">
    <location>
        <begin position="58"/>
        <end position="76"/>
    </location>
</feature>
<dbReference type="Proteomes" id="UP000435648">
    <property type="component" value="Chromosome"/>
</dbReference>
<evidence type="ECO:0000313" key="7">
    <source>
        <dbReference type="EMBL" id="QGZ36933.1"/>
    </source>
</evidence>
<feature type="transmembrane region" description="Helical" evidence="5">
    <location>
        <begin position="175"/>
        <end position="197"/>
    </location>
</feature>